<dbReference type="Proteomes" id="UP000661163">
    <property type="component" value="Unassembled WGS sequence"/>
</dbReference>
<organism evidence="2 3">
    <name type="scientific">Rhizobium ruizarguesonis</name>
    <dbReference type="NCBI Taxonomy" id="2081791"/>
    <lineage>
        <taxon>Bacteria</taxon>
        <taxon>Pseudomonadati</taxon>
        <taxon>Pseudomonadota</taxon>
        <taxon>Alphaproteobacteria</taxon>
        <taxon>Hyphomicrobiales</taxon>
        <taxon>Rhizobiaceae</taxon>
        <taxon>Rhizobium/Agrobacterium group</taxon>
        <taxon>Rhizobium</taxon>
    </lineage>
</organism>
<accession>A0AAE5C2E5</accession>
<feature type="transmembrane region" description="Helical" evidence="1">
    <location>
        <begin position="99"/>
        <end position="118"/>
    </location>
</feature>
<reference evidence="2 3" key="1">
    <citation type="submission" date="2019-12" db="EMBL/GenBank/DDBJ databases">
        <title>Rhizobium genotypes associated with high levels of biological nitrogen fixation by grain legumes in a temperate-maritime cropping system.</title>
        <authorList>
            <person name="Maluk M."/>
            <person name="Francesc Ferrando Molina F."/>
            <person name="Lopez Del Egido L."/>
            <person name="Lafos M."/>
            <person name="Langarica-Fuentes A."/>
            <person name="Gebre Yohannes G."/>
            <person name="Young M.W."/>
            <person name="Martin P."/>
            <person name="Gantlett R."/>
            <person name="Kenicer G."/>
            <person name="Hawes C."/>
            <person name="Begg G.S."/>
            <person name="Quilliam R.S."/>
            <person name="Squire G.R."/>
            <person name="Poole P.S."/>
            <person name="Young P.W."/>
            <person name="Iannetta P.M."/>
            <person name="James E.K."/>
        </authorList>
    </citation>
    <scope>NUCLEOTIDE SEQUENCE [LARGE SCALE GENOMIC DNA]</scope>
    <source>
        <strain evidence="2 3">JHI985</strain>
    </source>
</reference>
<evidence type="ECO:0000256" key="1">
    <source>
        <dbReference type="SAM" id="Phobius"/>
    </source>
</evidence>
<evidence type="ECO:0000313" key="2">
    <source>
        <dbReference type="EMBL" id="NEI50503.1"/>
    </source>
</evidence>
<feature type="transmembrane region" description="Helical" evidence="1">
    <location>
        <begin position="69"/>
        <end position="93"/>
    </location>
</feature>
<dbReference type="RefSeq" id="WP_164566375.1">
    <property type="nucleotide sequence ID" value="NZ_WUFC01000020.1"/>
</dbReference>
<protein>
    <submittedName>
        <fullName evidence="2">Uncharacterized protein</fullName>
    </submittedName>
</protein>
<evidence type="ECO:0000313" key="3">
    <source>
        <dbReference type="Proteomes" id="UP000661163"/>
    </source>
</evidence>
<dbReference type="AlphaFoldDB" id="A0AAE5C2E5"/>
<keyword evidence="1" id="KW-1133">Transmembrane helix</keyword>
<dbReference type="EMBL" id="WUFC01000020">
    <property type="protein sequence ID" value="NEI50503.1"/>
    <property type="molecule type" value="Genomic_DNA"/>
</dbReference>
<keyword evidence="1" id="KW-0472">Membrane</keyword>
<name>A0AAE5C2E5_9HYPH</name>
<gene>
    <name evidence="2" type="ORF">GR217_22730</name>
</gene>
<keyword evidence="1" id="KW-0812">Transmembrane</keyword>
<comment type="caution">
    <text evidence="2">The sequence shown here is derived from an EMBL/GenBank/DDBJ whole genome shotgun (WGS) entry which is preliminary data.</text>
</comment>
<proteinExistence type="predicted"/>
<sequence length="172" mass="19835">MLDDAQTQLQAACQAIPHNGEKLPLVERFEWIDWNTTSAHVLNRHRRHLTKWFWTRTIDARKIESRRNIILVVVGAMAFALLIASAMIGALYVPPTVGLGVAVLLWIPVIDIMGSTWLDDHDLRKLIQWTEPRERREPSSAPFDGMIYAMCNEIRRRYGKKYISDTSEHSLL</sequence>